<dbReference type="EMBL" id="QNQT01000004">
    <property type="protein sequence ID" value="RDU36686.1"/>
    <property type="molecule type" value="Genomic_DNA"/>
</dbReference>
<dbReference type="Proteomes" id="UP000257144">
    <property type="component" value="Unassembled WGS sequence"/>
</dbReference>
<dbReference type="Pfam" id="PF02653">
    <property type="entry name" value="BPD_transp_2"/>
    <property type="match status" value="1"/>
</dbReference>
<name>A0A3D8GRI6_9BACI</name>
<feature type="transmembrane region" description="Helical" evidence="6">
    <location>
        <begin position="32"/>
        <end position="53"/>
    </location>
</feature>
<organism evidence="7 8">
    <name type="scientific">Neobacillus piezotolerans</name>
    <dbReference type="NCBI Taxonomy" id="2259171"/>
    <lineage>
        <taxon>Bacteria</taxon>
        <taxon>Bacillati</taxon>
        <taxon>Bacillota</taxon>
        <taxon>Bacilli</taxon>
        <taxon>Bacillales</taxon>
        <taxon>Bacillaceae</taxon>
        <taxon>Neobacillus</taxon>
    </lineage>
</organism>
<evidence type="ECO:0000256" key="1">
    <source>
        <dbReference type="ARBA" id="ARBA00004651"/>
    </source>
</evidence>
<reference evidence="7 8" key="1">
    <citation type="submission" date="2018-07" db="EMBL/GenBank/DDBJ databases">
        <title>Bacillus sp. YLB-04 draft genome sequence.</title>
        <authorList>
            <person name="Yu L."/>
            <person name="Tang X."/>
        </authorList>
    </citation>
    <scope>NUCLEOTIDE SEQUENCE [LARGE SCALE GENOMIC DNA]</scope>
    <source>
        <strain evidence="7 8">YLB-04</strain>
    </source>
</reference>
<dbReference type="GO" id="GO:0015658">
    <property type="term" value="F:branched-chain amino acid transmembrane transporter activity"/>
    <property type="evidence" value="ECO:0007669"/>
    <property type="project" value="InterPro"/>
</dbReference>
<dbReference type="PANTHER" id="PTHR30482">
    <property type="entry name" value="HIGH-AFFINITY BRANCHED-CHAIN AMINO ACID TRANSPORT SYSTEM PERMEASE"/>
    <property type="match status" value="1"/>
</dbReference>
<sequence>MKGLLKNKPFLYIVAGLIVAMIPLLVEMERSTMTMMNLIVIYAIVAIGFNILLGYAGQISLGHAAFMGLGAYLSAYITGNYELPFLVSLLLSGLIPMVIGLILGLVALRLEGHYLAIATLGFGVAIQQTFKEWIAFTNGFSGARAATPEIFGFALREREHFFVLAVIICVLLILFAHNLLSSKTGRALIAIRDSEHAAQAMGVSLFKYKLIAFALSAFYAGIGGSLYVHLIRFTEPNQWGIDLSLNLLAMVVIGGLASIPGSVLGAAFIVFVPEFVKDIEWLQNIKNVASIFTGIALVLVIMFFPYGLARIGSQLKALFIGRPKHTKPTKGVEG</sequence>
<keyword evidence="2" id="KW-1003">Cell membrane</keyword>
<feature type="transmembrane region" description="Helical" evidence="6">
    <location>
        <begin position="291"/>
        <end position="309"/>
    </location>
</feature>
<dbReference type="OrthoDB" id="9789927at2"/>
<dbReference type="CDD" id="cd06581">
    <property type="entry name" value="TM_PBP1_LivM_like"/>
    <property type="match status" value="1"/>
</dbReference>
<dbReference type="PANTHER" id="PTHR30482:SF10">
    <property type="entry name" value="HIGH-AFFINITY BRANCHED-CHAIN AMINO ACID TRANSPORT PROTEIN BRAE"/>
    <property type="match status" value="1"/>
</dbReference>
<evidence type="ECO:0000256" key="6">
    <source>
        <dbReference type="SAM" id="Phobius"/>
    </source>
</evidence>
<keyword evidence="8" id="KW-1185">Reference proteome</keyword>
<keyword evidence="4 6" id="KW-1133">Transmembrane helix</keyword>
<comment type="caution">
    <text evidence="7">The sequence shown here is derived from an EMBL/GenBank/DDBJ whole genome shotgun (WGS) entry which is preliminary data.</text>
</comment>
<evidence type="ECO:0000256" key="2">
    <source>
        <dbReference type="ARBA" id="ARBA00022475"/>
    </source>
</evidence>
<keyword evidence="3 6" id="KW-0812">Transmembrane</keyword>
<comment type="subcellular location">
    <subcellularLocation>
        <location evidence="1">Cell membrane</location>
        <topology evidence="1">Multi-pass membrane protein</topology>
    </subcellularLocation>
</comment>
<proteinExistence type="predicted"/>
<dbReference type="InterPro" id="IPR001851">
    <property type="entry name" value="ABC_transp_permease"/>
</dbReference>
<protein>
    <submittedName>
        <fullName evidence="7">Branched-chain amino acid ABC transporter permease</fullName>
    </submittedName>
</protein>
<evidence type="ECO:0000256" key="3">
    <source>
        <dbReference type="ARBA" id="ARBA00022692"/>
    </source>
</evidence>
<dbReference type="RefSeq" id="WP_115452158.1">
    <property type="nucleotide sequence ID" value="NZ_QNQT01000004.1"/>
</dbReference>
<gene>
    <name evidence="7" type="ORF">DRW41_11555</name>
</gene>
<accession>A0A3D8GRI6</accession>
<evidence type="ECO:0000256" key="5">
    <source>
        <dbReference type="ARBA" id="ARBA00023136"/>
    </source>
</evidence>
<feature type="transmembrane region" description="Helical" evidence="6">
    <location>
        <begin position="210"/>
        <end position="231"/>
    </location>
</feature>
<dbReference type="AlphaFoldDB" id="A0A3D8GRI6"/>
<feature type="transmembrane region" description="Helical" evidence="6">
    <location>
        <begin position="9"/>
        <end position="26"/>
    </location>
</feature>
<dbReference type="GO" id="GO:0005886">
    <property type="term" value="C:plasma membrane"/>
    <property type="evidence" value="ECO:0007669"/>
    <property type="project" value="UniProtKB-SubCell"/>
</dbReference>
<evidence type="ECO:0000256" key="4">
    <source>
        <dbReference type="ARBA" id="ARBA00022989"/>
    </source>
</evidence>
<feature type="transmembrane region" description="Helical" evidence="6">
    <location>
        <begin position="243"/>
        <end position="271"/>
    </location>
</feature>
<feature type="transmembrane region" description="Helical" evidence="6">
    <location>
        <begin position="85"/>
        <end position="108"/>
    </location>
</feature>
<evidence type="ECO:0000313" key="7">
    <source>
        <dbReference type="EMBL" id="RDU36686.1"/>
    </source>
</evidence>
<evidence type="ECO:0000313" key="8">
    <source>
        <dbReference type="Proteomes" id="UP000257144"/>
    </source>
</evidence>
<dbReference type="InterPro" id="IPR043428">
    <property type="entry name" value="LivM-like"/>
</dbReference>
<keyword evidence="5 6" id="KW-0472">Membrane</keyword>
<feature type="transmembrane region" description="Helical" evidence="6">
    <location>
        <begin position="161"/>
        <end position="180"/>
    </location>
</feature>